<evidence type="ECO:0000313" key="3">
    <source>
        <dbReference type="Proteomes" id="UP001174909"/>
    </source>
</evidence>
<evidence type="ECO:0000313" key="2">
    <source>
        <dbReference type="EMBL" id="CAI8041053.1"/>
    </source>
</evidence>
<organism evidence="2 3">
    <name type="scientific">Geodia barretti</name>
    <name type="common">Barrett's horny sponge</name>
    <dbReference type="NCBI Taxonomy" id="519541"/>
    <lineage>
        <taxon>Eukaryota</taxon>
        <taxon>Metazoa</taxon>
        <taxon>Porifera</taxon>
        <taxon>Demospongiae</taxon>
        <taxon>Heteroscleromorpha</taxon>
        <taxon>Tetractinellida</taxon>
        <taxon>Astrophorina</taxon>
        <taxon>Geodiidae</taxon>
        <taxon>Geodia</taxon>
    </lineage>
</organism>
<proteinExistence type="predicted"/>
<gene>
    <name evidence="2" type="ORF">GBAR_LOCUS22816</name>
</gene>
<sequence length="87" mass="9375">MAGVIERMTFRLLIVLLTLSPTSLLATDSSSLAEITSSPSLSAINPSMTNTFNSSLTSSINPSVANVNTSVTDTYMLQARMKKRCHH</sequence>
<keyword evidence="3" id="KW-1185">Reference proteome</keyword>
<dbReference type="EMBL" id="CASHTH010003159">
    <property type="protein sequence ID" value="CAI8041053.1"/>
    <property type="molecule type" value="Genomic_DNA"/>
</dbReference>
<comment type="caution">
    <text evidence="2">The sequence shown here is derived from an EMBL/GenBank/DDBJ whole genome shotgun (WGS) entry which is preliminary data.</text>
</comment>
<reference evidence="2" key="1">
    <citation type="submission" date="2023-03" db="EMBL/GenBank/DDBJ databases">
        <authorList>
            <person name="Steffen K."/>
            <person name="Cardenas P."/>
        </authorList>
    </citation>
    <scope>NUCLEOTIDE SEQUENCE</scope>
</reference>
<protein>
    <submittedName>
        <fullName evidence="2">Uncharacterized protein</fullName>
    </submittedName>
</protein>
<dbReference type="AlphaFoldDB" id="A0AA35T413"/>
<feature type="signal peptide" evidence="1">
    <location>
        <begin position="1"/>
        <end position="26"/>
    </location>
</feature>
<dbReference type="Proteomes" id="UP001174909">
    <property type="component" value="Unassembled WGS sequence"/>
</dbReference>
<name>A0AA35T413_GEOBA</name>
<keyword evidence="1" id="KW-0732">Signal</keyword>
<evidence type="ECO:0000256" key="1">
    <source>
        <dbReference type="SAM" id="SignalP"/>
    </source>
</evidence>
<feature type="chain" id="PRO_5041383435" evidence="1">
    <location>
        <begin position="27"/>
        <end position="87"/>
    </location>
</feature>
<accession>A0AA35T413</accession>